<dbReference type="Proteomes" id="UP000053989">
    <property type="component" value="Unassembled WGS sequence"/>
</dbReference>
<dbReference type="HOGENOM" id="CLU_140524_0_0_1"/>
<keyword evidence="2" id="KW-1185">Reference proteome</keyword>
<organism evidence="1 2">
    <name type="scientific">Scleroderma citrinum Foug A</name>
    <dbReference type="NCBI Taxonomy" id="1036808"/>
    <lineage>
        <taxon>Eukaryota</taxon>
        <taxon>Fungi</taxon>
        <taxon>Dikarya</taxon>
        <taxon>Basidiomycota</taxon>
        <taxon>Agaricomycotina</taxon>
        <taxon>Agaricomycetes</taxon>
        <taxon>Agaricomycetidae</taxon>
        <taxon>Boletales</taxon>
        <taxon>Sclerodermatineae</taxon>
        <taxon>Sclerodermataceae</taxon>
        <taxon>Scleroderma</taxon>
    </lineage>
</organism>
<dbReference type="EMBL" id="KN822210">
    <property type="protein sequence ID" value="KIM52472.1"/>
    <property type="molecule type" value="Genomic_DNA"/>
</dbReference>
<dbReference type="AlphaFoldDB" id="A0A0C2ZI60"/>
<sequence>MALSPPLLMNPPFSSVTADGFTWFSLTSVESHLWMRKPGELKIRMGRLDEDNYAYRTIYLNVVLDDVENTFWRILELTKVPLLTELDARGVDKVLFDPMGNWPLAAHILDLEKCLCALLEGAWATSYGRYHDWHRQLDKPHDVQRGTRAFQNHT</sequence>
<evidence type="ECO:0000313" key="1">
    <source>
        <dbReference type="EMBL" id="KIM52472.1"/>
    </source>
</evidence>
<reference evidence="1 2" key="1">
    <citation type="submission" date="2014-04" db="EMBL/GenBank/DDBJ databases">
        <authorList>
            <consortium name="DOE Joint Genome Institute"/>
            <person name="Kuo A."/>
            <person name="Kohler A."/>
            <person name="Nagy L.G."/>
            <person name="Floudas D."/>
            <person name="Copeland A."/>
            <person name="Barry K.W."/>
            <person name="Cichocki N."/>
            <person name="Veneault-Fourrey C."/>
            <person name="LaButti K."/>
            <person name="Lindquist E.A."/>
            <person name="Lipzen A."/>
            <person name="Lundell T."/>
            <person name="Morin E."/>
            <person name="Murat C."/>
            <person name="Sun H."/>
            <person name="Tunlid A."/>
            <person name="Henrissat B."/>
            <person name="Grigoriev I.V."/>
            <person name="Hibbett D.S."/>
            <person name="Martin F."/>
            <person name="Nordberg H.P."/>
            <person name="Cantor M.N."/>
            <person name="Hua S.X."/>
        </authorList>
    </citation>
    <scope>NUCLEOTIDE SEQUENCE [LARGE SCALE GENOMIC DNA]</scope>
    <source>
        <strain evidence="1 2">Foug A</strain>
    </source>
</reference>
<reference evidence="2" key="2">
    <citation type="submission" date="2015-01" db="EMBL/GenBank/DDBJ databases">
        <title>Evolutionary Origins and Diversification of the Mycorrhizal Mutualists.</title>
        <authorList>
            <consortium name="DOE Joint Genome Institute"/>
            <consortium name="Mycorrhizal Genomics Consortium"/>
            <person name="Kohler A."/>
            <person name="Kuo A."/>
            <person name="Nagy L.G."/>
            <person name="Floudas D."/>
            <person name="Copeland A."/>
            <person name="Barry K.W."/>
            <person name="Cichocki N."/>
            <person name="Veneault-Fourrey C."/>
            <person name="LaButti K."/>
            <person name="Lindquist E.A."/>
            <person name="Lipzen A."/>
            <person name="Lundell T."/>
            <person name="Morin E."/>
            <person name="Murat C."/>
            <person name="Riley R."/>
            <person name="Ohm R."/>
            <person name="Sun H."/>
            <person name="Tunlid A."/>
            <person name="Henrissat B."/>
            <person name="Grigoriev I.V."/>
            <person name="Hibbett D.S."/>
            <person name="Martin F."/>
        </authorList>
    </citation>
    <scope>NUCLEOTIDE SEQUENCE [LARGE SCALE GENOMIC DNA]</scope>
    <source>
        <strain evidence="2">Foug A</strain>
    </source>
</reference>
<evidence type="ECO:0000313" key="2">
    <source>
        <dbReference type="Proteomes" id="UP000053989"/>
    </source>
</evidence>
<proteinExistence type="predicted"/>
<gene>
    <name evidence="1" type="ORF">SCLCIDRAFT_32642</name>
</gene>
<dbReference type="InParanoid" id="A0A0C2ZI60"/>
<accession>A0A0C2ZI60</accession>
<protein>
    <submittedName>
        <fullName evidence="1">Uncharacterized protein</fullName>
    </submittedName>
</protein>
<name>A0A0C2ZI60_9AGAM</name>